<name>X1KQK7_9ZZZZ</name>
<protein>
    <submittedName>
        <fullName evidence="1">Uncharacterized protein</fullName>
    </submittedName>
</protein>
<organism evidence="1">
    <name type="scientific">marine sediment metagenome</name>
    <dbReference type="NCBI Taxonomy" id="412755"/>
    <lineage>
        <taxon>unclassified sequences</taxon>
        <taxon>metagenomes</taxon>
        <taxon>ecological metagenomes</taxon>
    </lineage>
</organism>
<dbReference type="AlphaFoldDB" id="X1KQK7"/>
<sequence>MAHSNPLEQFRLEALKRVKSYQNNKYLQEAKQSFIKQIVKAKYAYNFFWLGVPILQAPQDIYYF</sequence>
<comment type="caution">
    <text evidence="1">The sequence shown here is derived from an EMBL/GenBank/DDBJ whole genome shotgun (WGS) entry which is preliminary data.</text>
</comment>
<dbReference type="EMBL" id="BARU01045072">
    <property type="protein sequence ID" value="GAH84298.1"/>
    <property type="molecule type" value="Genomic_DNA"/>
</dbReference>
<proteinExistence type="predicted"/>
<gene>
    <name evidence="1" type="ORF">S03H2_68533</name>
</gene>
<feature type="non-terminal residue" evidence="1">
    <location>
        <position position="64"/>
    </location>
</feature>
<evidence type="ECO:0000313" key="1">
    <source>
        <dbReference type="EMBL" id="GAH84298.1"/>
    </source>
</evidence>
<accession>X1KQK7</accession>
<reference evidence="1" key="1">
    <citation type="journal article" date="2014" name="Front. Microbiol.">
        <title>High frequency of phylogenetically diverse reductive dehalogenase-homologous genes in deep subseafloor sedimentary metagenomes.</title>
        <authorList>
            <person name="Kawai M."/>
            <person name="Futagami T."/>
            <person name="Toyoda A."/>
            <person name="Takaki Y."/>
            <person name="Nishi S."/>
            <person name="Hori S."/>
            <person name="Arai W."/>
            <person name="Tsubouchi T."/>
            <person name="Morono Y."/>
            <person name="Uchiyama I."/>
            <person name="Ito T."/>
            <person name="Fujiyama A."/>
            <person name="Inagaki F."/>
            <person name="Takami H."/>
        </authorList>
    </citation>
    <scope>NUCLEOTIDE SEQUENCE</scope>
    <source>
        <strain evidence="1">Expedition CK06-06</strain>
    </source>
</reference>